<accession>A0A0L0EZW0</accession>
<evidence type="ECO:0000313" key="1">
    <source>
        <dbReference type="EMBL" id="KNC69398.1"/>
    </source>
</evidence>
<sequence>MTPPAQVSNQLTNAGKGKLALTGDFNFSEVFDVSIGTIQILFIDDSNSLYIPVFTLKSSVHGDVRNWSSALDGRARFSLICTYYNARQCIWEPIIEPSYEEDQ</sequence>
<feature type="non-terminal residue" evidence="1">
    <location>
        <position position="103"/>
    </location>
</feature>
<dbReference type="Proteomes" id="UP000054560">
    <property type="component" value="Unassembled WGS sequence"/>
</dbReference>
<evidence type="ECO:0000313" key="2">
    <source>
        <dbReference type="Proteomes" id="UP000054560"/>
    </source>
</evidence>
<dbReference type="OrthoDB" id="428159at2759"/>
<organism evidence="1 2">
    <name type="scientific">Sphaeroforma arctica JP610</name>
    <dbReference type="NCBI Taxonomy" id="667725"/>
    <lineage>
        <taxon>Eukaryota</taxon>
        <taxon>Ichthyosporea</taxon>
        <taxon>Ichthyophonida</taxon>
        <taxon>Sphaeroforma</taxon>
    </lineage>
</organism>
<name>A0A0L0EZW0_9EUKA</name>
<dbReference type="AlphaFoldDB" id="A0A0L0EZW0"/>
<dbReference type="EMBL" id="KQ255286">
    <property type="protein sequence ID" value="KNC69398.1"/>
    <property type="molecule type" value="Genomic_DNA"/>
</dbReference>
<proteinExistence type="predicted"/>
<reference evidence="1 2" key="1">
    <citation type="submission" date="2011-02" db="EMBL/GenBank/DDBJ databases">
        <title>The Genome Sequence of Sphaeroforma arctica JP610.</title>
        <authorList>
            <consortium name="The Broad Institute Genome Sequencing Platform"/>
            <person name="Russ C."/>
            <person name="Cuomo C."/>
            <person name="Young S.K."/>
            <person name="Zeng Q."/>
            <person name="Gargeya S."/>
            <person name="Alvarado L."/>
            <person name="Berlin A."/>
            <person name="Chapman S.B."/>
            <person name="Chen Z."/>
            <person name="Freedman E."/>
            <person name="Gellesch M."/>
            <person name="Goldberg J."/>
            <person name="Griggs A."/>
            <person name="Gujja S."/>
            <person name="Heilman E."/>
            <person name="Heiman D."/>
            <person name="Howarth C."/>
            <person name="Mehta T."/>
            <person name="Neiman D."/>
            <person name="Pearson M."/>
            <person name="Roberts A."/>
            <person name="Saif S."/>
            <person name="Shea T."/>
            <person name="Shenoy N."/>
            <person name="Sisk P."/>
            <person name="Stolte C."/>
            <person name="Sykes S."/>
            <person name="White J."/>
            <person name="Yandava C."/>
            <person name="Burger G."/>
            <person name="Gray M.W."/>
            <person name="Holland P.W.H."/>
            <person name="King N."/>
            <person name="Lang F.B.F."/>
            <person name="Roger A.J."/>
            <person name="Ruiz-Trillo I."/>
            <person name="Haas B."/>
            <person name="Nusbaum C."/>
            <person name="Birren B."/>
        </authorList>
    </citation>
    <scope>NUCLEOTIDE SEQUENCE [LARGE SCALE GENOMIC DNA]</scope>
    <source>
        <strain evidence="1 2">JP610</strain>
    </source>
</reference>
<dbReference type="RefSeq" id="XP_014143300.1">
    <property type="nucleotide sequence ID" value="XM_014287825.1"/>
</dbReference>
<gene>
    <name evidence="1" type="ORF">SARC_18095</name>
</gene>
<dbReference type="GeneID" id="25918599"/>
<protein>
    <submittedName>
        <fullName evidence="1">Uncharacterized protein</fullName>
    </submittedName>
</protein>
<keyword evidence="2" id="KW-1185">Reference proteome</keyword>